<dbReference type="Pfam" id="PF00196">
    <property type="entry name" value="GerE"/>
    <property type="match status" value="1"/>
</dbReference>
<dbReference type="InterPro" id="IPR016032">
    <property type="entry name" value="Sig_transdc_resp-reg_C-effctor"/>
</dbReference>
<keyword evidence="3" id="KW-0804">Transcription</keyword>
<keyword evidence="6" id="KW-1185">Reference proteome</keyword>
<sequence length="112" mass="12386">MGLAYLKLNDHDTAKIEISAARAVFQQLGATTDIHKVDSLIPKHESDKTHGLTPRELEVLQILATGKTNKEIANELFISERTVDRHVSNILGKFGVDSRAAATAYAYEHDMI</sequence>
<proteinExistence type="predicted"/>
<evidence type="ECO:0000256" key="1">
    <source>
        <dbReference type="ARBA" id="ARBA00023015"/>
    </source>
</evidence>
<evidence type="ECO:0000313" key="6">
    <source>
        <dbReference type="Proteomes" id="UP001207918"/>
    </source>
</evidence>
<name>A0ABT3PLH3_9BACT</name>
<dbReference type="PRINTS" id="PR00038">
    <property type="entry name" value="HTHLUXR"/>
</dbReference>
<dbReference type="SMART" id="SM00421">
    <property type="entry name" value="HTH_LUXR"/>
    <property type="match status" value="1"/>
</dbReference>
<keyword evidence="1" id="KW-0805">Transcription regulation</keyword>
<dbReference type="PANTHER" id="PTHR44688:SF16">
    <property type="entry name" value="DNA-BINDING TRANSCRIPTIONAL ACTIVATOR DEVR_DOSR"/>
    <property type="match status" value="1"/>
</dbReference>
<accession>A0ABT3PLH3</accession>
<evidence type="ECO:0000313" key="5">
    <source>
        <dbReference type="EMBL" id="MCW9706786.1"/>
    </source>
</evidence>
<organism evidence="5 6">
    <name type="scientific">Fodinibius salsisoli</name>
    <dbReference type="NCBI Taxonomy" id="2820877"/>
    <lineage>
        <taxon>Bacteria</taxon>
        <taxon>Pseudomonadati</taxon>
        <taxon>Balneolota</taxon>
        <taxon>Balneolia</taxon>
        <taxon>Balneolales</taxon>
        <taxon>Balneolaceae</taxon>
        <taxon>Fodinibius</taxon>
    </lineage>
</organism>
<dbReference type="InterPro" id="IPR036388">
    <property type="entry name" value="WH-like_DNA-bd_sf"/>
</dbReference>
<reference evidence="5 6" key="1">
    <citation type="submission" date="2021-03" db="EMBL/GenBank/DDBJ databases">
        <title>Aliifodinibius sp. nov., a new bacterium isolated from saline soil.</title>
        <authorList>
            <person name="Galisteo C."/>
            <person name="De La Haba R."/>
            <person name="Sanchez-Porro C."/>
            <person name="Ventosa A."/>
        </authorList>
    </citation>
    <scope>NUCLEOTIDE SEQUENCE [LARGE SCALE GENOMIC DNA]</scope>
    <source>
        <strain evidence="5 6">1BSP15-2V2</strain>
    </source>
</reference>
<dbReference type="Proteomes" id="UP001207918">
    <property type="component" value="Unassembled WGS sequence"/>
</dbReference>
<dbReference type="CDD" id="cd06170">
    <property type="entry name" value="LuxR_C_like"/>
    <property type="match status" value="1"/>
</dbReference>
<dbReference type="PROSITE" id="PS50043">
    <property type="entry name" value="HTH_LUXR_2"/>
    <property type="match status" value="1"/>
</dbReference>
<dbReference type="EMBL" id="JAGGJA010000004">
    <property type="protein sequence ID" value="MCW9706786.1"/>
    <property type="molecule type" value="Genomic_DNA"/>
</dbReference>
<dbReference type="SUPFAM" id="SSF46894">
    <property type="entry name" value="C-terminal effector domain of the bipartite response regulators"/>
    <property type="match status" value="1"/>
</dbReference>
<protein>
    <submittedName>
        <fullName evidence="5">Response regulator transcription factor</fullName>
    </submittedName>
</protein>
<feature type="domain" description="HTH luxR-type" evidence="4">
    <location>
        <begin position="45"/>
        <end position="110"/>
    </location>
</feature>
<dbReference type="InterPro" id="IPR000792">
    <property type="entry name" value="Tscrpt_reg_LuxR_C"/>
</dbReference>
<evidence type="ECO:0000259" key="4">
    <source>
        <dbReference type="PROSITE" id="PS50043"/>
    </source>
</evidence>
<comment type="caution">
    <text evidence="5">The sequence shown here is derived from an EMBL/GenBank/DDBJ whole genome shotgun (WGS) entry which is preliminary data.</text>
</comment>
<evidence type="ECO:0000256" key="2">
    <source>
        <dbReference type="ARBA" id="ARBA00023125"/>
    </source>
</evidence>
<dbReference type="PROSITE" id="PS00622">
    <property type="entry name" value="HTH_LUXR_1"/>
    <property type="match status" value="1"/>
</dbReference>
<dbReference type="PANTHER" id="PTHR44688">
    <property type="entry name" value="DNA-BINDING TRANSCRIPTIONAL ACTIVATOR DEVR_DOSR"/>
    <property type="match status" value="1"/>
</dbReference>
<keyword evidence="2" id="KW-0238">DNA-binding</keyword>
<dbReference type="Gene3D" id="1.10.10.10">
    <property type="entry name" value="Winged helix-like DNA-binding domain superfamily/Winged helix DNA-binding domain"/>
    <property type="match status" value="1"/>
</dbReference>
<gene>
    <name evidence="5" type="ORF">J6I44_07950</name>
</gene>
<evidence type="ECO:0000256" key="3">
    <source>
        <dbReference type="ARBA" id="ARBA00023163"/>
    </source>
</evidence>